<dbReference type="PANTHER" id="PTHR36927">
    <property type="entry name" value="BLR4337 PROTEIN"/>
    <property type="match status" value="1"/>
</dbReference>
<proteinExistence type="predicted"/>
<dbReference type="InterPro" id="IPR050623">
    <property type="entry name" value="Glucan_succinyl_AcylTrfase"/>
</dbReference>
<feature type="transmembrane region" description="Helical" evidence="1">
    <location>
        <begin position="71"/>
        <end position="88"/>
    </location>
</feature>
<evidence type="ECO:0000256" key="1">
    <source>
        <dbReference type="SAM" id="Phobius"/>
    </source>
</evidence>
<dbReference type="GO" id="GO:0016746">
    <property type="term" value="F:acyltransferase activity"/>
    <property type="evidence" value="ECO:0007669"/>
    <property type="project" value="UniProtKB-KW"/>
</dbReference>
<dbReference type="InterPro" id="IPR002656">
    <property type="entry name" value="Acyl_transf_3_dom"/>
</dbReference>
<name>A0ABV3R711_9HYPH</name>
<dbReference type="EMBL" id="JBFOCI010000012">
    <property type="protein sequence ID" value="MEW9808752.1"/>
    <property type="molecule type" value="Genomic_DNA"/>
</dbReference>
<feature type="transmembrane region" description="Helical" evidence="1">
    <location>
        <begin position="30"/>
        <end position="51"/>
    </location>
</feature>
<evidence type="ECO:0000313" key="4">
    <source>
        <dbReference type="Proteomes" id="UP001556196"/>
    </source>
</evidence>
<feature type="transmembrane region" description="Helical" evidence="1">
    <location>
        <begin position="226"/>
        <end position="246"/>
    </location>
</feature>
<keyword evidence="3" id="KW-0012">Acyltransferase</keyword>
<evidence type="ECO:0000259" key="2">
    <source>
        <dbReference type="Pfam" id="PF01757"/>
    </source>
</evidence>
<dbReference type="PANTHER" id="PTHR36927:SF3">
    <property type="entry name" value="GLUCANS BIOSYNTHESIS PROTEIN C"/>
    <property type="match status" value="1"/>
</dbReference>
<gene>
    <name evidence="3" type="ORF">ABUE31_22415</name>
</gene>
<keyword evidence="4" id="KW-1185">Reference proteome</keyword>
<feature type="transmembrane region" description="Helical" evidence="1">
    <location>
        <begin position="197"/>
        <end position="214"/>
    </location>
</feature>
<protein>
    <submittedName>
        <fullName evidence="3">Acyltransferase family protein</fullName>
    </submittedName>
</protein>
<feature type="transmembrane region" description="Helical" evidence="1">
    <location>
        <begin position="157"/>
        <end position="177"/>
    </location>
</feature>
<dbReference type="RefSeq" id="WP_367725995.1">
    <property type="nucleotide sequence ID" value="NZ_JBFOCI010000012.1"/>
</dbReference>
<dbReference type="Proteomes" id="UP001556196">
    <property type="component" value="Unassembled WGS sequence"/>
</dbReference>
<comment type="caution">
    <text evidence="3">The sequence shown here is derived from an EMBL/GenBank/DDBJ whole genome shotgun (WGS) entry which is preliminary data.</text>
</comment>
<feature type="transmembrane region" description="Helical" evidence="1">
    <location>
        <begin position="323"/>
        <end position="349"/>
    </location>
</feature>
<evidence type="ECO:0000313" key="3">
    <source>
        <dbReference type="EMBL" id="MEW9808752.1"/>
    </source>
</evidence>
<feature type="domain" description="Acyltransferase 3" evidence="2">
    <location>
        <begin position="23"/>
        <end position="374"/>
    </location>
</feature>
<feature type="transmembrane region" description="Helical" evidence="1">
    <location>
        <begin position="258"/>
        <end position="277"/>
    </location>
</feature>
<keyword evidence="1" id="KW-1133">Transmembrane helix</keyword>
<feature type="transmembrane region" description="Helical" evidence="1">
    <location>
        <begin position="100"/>
        <end position="121"/>
    </location>
</feature>
<keyword evidence="1" id="KW-0472">Membrane</keyword>
<feature type="transmembrane region" description="Helical" evidence="1">
    <location>
        <begin position="355"/>
        <end position="377"/>
    </location>
</feature>
<organism evidence="3 4">
    <name type="scientific">Mesorhizobium marinum</name>
    <dbReference type="NCBI Taxonomy" id="3228790"/>
    <lineage>
        <taxon>Bacteria</taxon>
        <taxon>Pseudomonadati</taxon>
        <taxon>Pseudomonadota</taxon>
        <taxon>Alphaproteobacteria</taxon>
        <taxon>Hyphomicrobiales</taxon>
        <taxon>Phyllobacteriaceae</taxon>
        <taxon>Mesorhizobium</taxon>
    </lineage>
</organism>
<accession>A0ABV3R711</accession>
<sequence length="411" mass="45791">MTVAGAPDSEGQAASGCACARRYDLDWLRVFAFGLLIAYHVGLFYVTWDWLLKSRYSSPFLEPALGMIDPWRLALLFFISGAAIRFALDRSSPWRFLGLRLARLFPAFAFGIAVVCVPQSYASLRYWGEIPPGFLDFCRDYFGFGRYAFALPDWHHLWYLAYLMTYTAATVLCLPILRYATVNAGAPLFRWLAAGRAWRLLLVPVLPFCVYTLWLSPYFPKTNHLWGDWTTIARTFTVFVIGFMAAGNGDFWAAVDRALQSAVAASIALGALLLAAWLNSFEVGADLGLLYSVLVLKDFYAWSVIVMLLGLARRFVNRPSRALTYLTAAVLPYYILHQTIIVVVGYWFTLHEAPLVVEAASIAAATVIGCVVGYEVVRRAGPVRLLFGLPLRERRAGQAPALRPAPIPSAE</sequence>
<dbReference type="Pfam" id="PF01757">
    <property type="entry name" value="Acyl_transf_3"/>
    <property type="match status" value="1"/>
</dbReference>
<reference evidence="3 4" key="1">
    <citation type="submission" date="2024-06" db="EMBL/GenBank/DDBJ databases">
        <authorList>
            <person name="Tuo L."/>
        </authorList>
    </citation>
    <scope>NUCLEOTIDE SEQUENCE [LARGE SCALE GENOMIC DNA]</scope>
    <source>
        <strain evidence="3 4">ZMM04-5</strain>
    </source>
</reference>
<keyword evidence="1" id="KW-0812">Transmembrane</keyword>
<keyword evidence="3" id="KW-0808">Transferase</keyword>
<feature type="transmembrane region" description="Helical" evidence="1">
    <location>
        <begin position="289"/>
        <end position="311"/>
    </location>
</feature>